<dbReference type="Pfam" id="PF20151">
    <property type="entry name" value="DUF6533"/>
    <property type="match status" value="1"/>
</dbReference>
<dbReference type="HOGENOM" id="CLU_035509_11_3_1"/>
<feature type="domain" description="DUF6533" evidence="2">
    <location>
        <begin position="18"/>
        <end position="63"/>
    </location>
</feature>
<proteinExistence type="predicted"/>
<dbReference type="InterPro" id="IPR045340">
    <property type="entry name" value="DUF6533"/>
</dbReference>
<organism evidence="3 4">
    <name type="scientific">Dacryopinax primogenitus (strain DJM 731)</name>
    <name type="common">Brown rot fungus</name>
    <dbReference type="NCBI Taxonomy" id="1858805"/>
    <lineage>
        <taxon>Eukaryota</taxon>
        <taxon>Fungi</taxon>
        <taxon>Dikarya</taxon>
        <taxon>Basidiomycota</taxon>
        <taxon>Agaricomycotina</taxon>
        <taxon>Dacrymycetes</taxon>
        <taxon>Dacrymycetales</taxon>
        <taxon>Dacrymycetaceae</taxon>
        <taxon>Dacryopinax</taxon>
    </lineage>
</organism>
<keyword evidence="1" id="KW-0812">Transmembrane</keyword>
<dbReference type="Proteomes" id="UP000030653">
    <property type="component" value="Unassembled WGS sequence"/>
</dbReference>
<keyword evidence="1" id="KW-1133">Transmembrane helix</keyword>
<feature type="transmembrane region" description="Helical" evidence="1">
    <location>
        <begin position="120"/>
        <end position="140"/>
    </location>
</feature>
<gene>
    <name evidence="3" type="ORF">DACRYDRAFT_119850</name>
</gene>
<accession>M5FN40</accession>
<dbReference type="GeneID" id="63685941"/>
<feature type="transmembrane region" description="Helical" evidence="1">
    <location>
        <begin position="86"/>
        <end position="108"/>
    </location>
</feature>
<evidence type="ECO:0000313" key="4">
    <source>
        <dbReference type="Proteomes" id="UP000030653"/>
    </source>
</evidence>
<reference evidence="3 4" key="1">
    <citation type="journal article" date="2012" name="Science">
        <title>The Paleozoic origin of enzymatic lignin decomposition reconstructed from 31 fungal genomes.</title>
        <authorList>
            <person name="Floudas D."/>
            <person name="Binder M."/>
            <person name="Riley R."/>
            <person name="Barry K."/>
            <person name="Blanchette R.A."/>
            <person name="Henrissat B."/>
            <person name="Martinez A.T."/>
            <person name="Otillar R."/>
            <person name="Spatafora J.W."/>
            <person name="Yadav J.S."/>
            <person name="Aerts A."/>
            <person name="Benoit I."/>
            <person name="Boyd A."/>
            <person name="Carlson A."/>
            <person name="Copeland A."/>
            <person name="Coutinho P.M."/>
            <person name="de Vries R.P."/>
            <person name="Ferreira P."/>
            <person name="Findley K."/>
            <person name="Foster B."/>
            <person name="Gaskell J."/>
            <person name="Glotzer D."/>
            <person name="Gorecki P."/>
            <person name="Heitman J."/>
            <person name="Hesse C."/>
            <person name="Hori C."/>
            <person name="Igarashi K."/>
            <person name="Jurgens J.A."/>
            <person name="Kallen N."/>
            <person name="Kersten P."/>
            <person name="Kohler A."/>
            <person name="Kuees U."/>
            <person name="Kumar T.K.A."/>
            <person name="Kuo A."/>
            <person name="LaButti K."/>
            <person name="Larrondo L.F."/>
            <person name="Lindquist E."/>
            <person name="Ling A."/>
            <person name="Lombard V."/>
            <person name="Lucas S."/>
            <person name="Lundell T."/>
            <person name="Martin R."/>
            <person name="McLaughlin D.J."/>
            <person name="Morgenstern I."/>
            <person name="Morin E."/>
            <person name="Murat C."/>
            <person name="Nagy L.G."/>
            <person name="Nolan M."/>
            <person name="Ohm R.A."/>
            <person name="Patyshakuliyeva A."/>
            <person name="Rokas A."/>
            <person name="Ruiz-Duenas F.J."/>
            <person name="Sabat G."/>
            <person name="Salamov A."/>
            <person name="Samejima M."/>
            <person name="Schmutz J."/>
            <person name="Slot J.C."/>
            <person name="St John F."/>
            <person name="Stenlid J."/>
            <person name="Sun H."/>
            <person name="Sun S."/>
            <person name="Syed K."/>
            <person name="Tsang A."/>
            <person name="Wiebenga A."/>
            <person name="Young D."/>
            <person name="Pisabarro A."/>
            <person name="Eastwood D.C."/>
            <person name="Martin F."/>
            <person name="Cullen D."/>
            <person name="Grigoriev I.V."/>
            <person name="Hibbett D.S."/>
        </authorList>
    </citation>
    <scope>NUCLEOTIDE SEQUENCE [LARGE SCALE GENOMIC DNA]</scope>
    <source>
        <strain evidence="3 4">DJM-731 SS1</strain>
    </source>
</reference>
<name>M5FN40_DACPD</name>
<sequence>MDQVAFVNAARAGRFSTYDTVVGMTLVAFDYILNINKERKFIWGKGWGLGKILYFIVRYMPFLDFPIWPFADSFVAGGNLPMDCNVATYFVVITLSIATCVSDVVYGLRTWALWERGRWIGLFLIVAGVAFHGTAIALLATSPTRTPVQRIPRLDGCFTPPGDYAQTSAAMWKAFLLTTSYQLVLFIATVIKGVQHFTQSKIQVLEGVLYRDAFFAFLIQIGVEFVNVALVISTQSVNYSLNGTYRALVSVLSARMILDLREAATTLDPWETTIPAAAHRREVFALHNRETIREPSNAFTSSDGWG</sequence>
<evidence type="ECO:0000259" key="2">
    <source>
        <dbReference type="Pfam" id="PF20151"/>
    </source>
</evidence>
<protein>
    <recommendedName>
        <fullName evidence="2">DUF6533 domain-containing protein</fullName>
    </recommendedName>
</protein>
<evidence type="ECO:0000313" key="3">
    <source>
        <dbReference type="EMBL" id="EJT96780.1"/>
    </source>
</evidence>
<dbReference type="RefSeq" id="XP_040623678.1">
    <property type="nucleotide sequence ID" value="XM_040770879.1"/>
</dbReference>
<feature type="transmembrane region" description="Helical" evidence="1">
    <location>
        <begin position="15"/>
        <end position="33"/>
    </location>
</feature>
<dbReference type="OrthoDB" id="3350812at2759"/>
<dbReference type="EMBL" id="JH795880">
    <property type="protein sequence ID" value="EJT96780.1"/>
    <property type="molecule type" value="Genomic_DNA"/>
</dbReference>
<feature type="transmembrane region" description="Helical" evidence="1">
    <location>
        <begin position="170"/>
        <end position="191"/>
    </location>
</feature>
<keyword evidence="4" id="KW-1185">Reference proteome</keyword>
<keyword evidence="1" id="KW-0472">Membrane</keyword>
<evidence type="ECO:0000256" key="1">
    <source>
        <dbReference type="SAM" id="Phobius"/>
    </source>
</evidence>
<dbReference type="OMA" id="YTILACC"/>
<dbReference type="AlphaFoldDB" id="M5FN40"/>